<dbReference type="Proteomes" id="UP001520878">
    <property type="component" value="Unassembled WGS sequence"/>
</dbReference>
<reference evidence="2 3" key="1">
    <citation type="submission" date="2021-10" db="EMBL/GenBank/DDBJ databases">
        <title>Draft genome of Aestuariibacter halophilus JC2043.</title>
        <authorList>
            <person name="Emsley S.A."/>
            <person name="Pfannmuller K.M."/>
            <person name="Ushijima B."/>
            <person name="Saw J.H."/>
            <person name="Videau P."/>
        </authorList>
    </citation>
    <scope>NUCLEOTIDE SEQUENCE [LARGE SCALE GENOMIC DNA]</scope>
    <source>
        <strain evidence="2 3">JC2043</strain>
    </source>
</reference>
<feature type="chain" id="PRO_5045094427" evidence="1">
    <location>
        <begin position="23"/>
        <end position="315"/>
    </location>
</feature>
<dbReference type="PROSITE" id="PS51257">
    <property type="entry name" value="PROKAR_LIPOPROTEIN"/>
    <property type="match status" value="1"/>
</dbReference>
<comment type="caution">
    <text evidence="2">The sequence shown here is derived from an EMBL/GenBank/DDBJ whole genome shotgun (WGS) entry which is preliminary data.</text>
</comment>
<evidence type="ECO:0000313" key="3">
    <source>
        <dbReference type="Proteomes" id="UP001520878"/>
    </source>
</evidence>
<dbReference type="SUPFAM" id="SSF48452">
    <property type="entry name" value="TPR-like"/>
    <property type="match status" value="1"/>
</dbReference>
<dbReference type="RefSeq" id="WP_229162537.1">
    <property type="nucleotide sequence ID" value="NZ_JAJEWP010000007.1"/>
</dbReference>
<dbReference type="Gene3D" id="1.25.40.10">
    <property type="entry name" value="Tetratricopeptide repeat domain"/>
    <property type="match status" value="1"/>
</dbReference>
<gene>
    <name evidence="2" type="ORF">LJ739_17440</name>
</gene>
<evidence type="ECO:0000313" key="2">
    <source>
        <dbReference type="EMBL" id="MCC2618042.1"/>
    </source>
</evidence>
<name>A0ABS8GBX7_9ALTE</name>
<evidence type="ECO:0000256" key="1">
    <source>
        <dbReference type="SAM" id="SignalP"/>
    </source>
</evidence>
<proteinExistence type="predicted"/>
<dbReference type="EMBL" id="JAJEWP010000007">
    <property type="protein sequence ID" value="MCC2618042.1"/>
    <property type="molecule type" value="Genomic_DNA"/>
</dbReference>
<keyword evidence="1" id="KW-0732">Signal</keyword>
<organism evidence="2 3">
    <name type="scientific">Fluctibacter halophilus</name>
    <dbReference type="NCBI Taxonomy" id="226011"/>
    <lineage>
        <taxon>Bacteria</taxon>
        <taxon>Pseudomonadati</taxon>
        <taxon>Pseudomonadota</taxon>
        <taxon>Gammaproteobacteria</taxon>
        <taxon>Alteromonadales</taxon>
        <taxon>Alteromonadaceae</taxon>
        <taxon>Fluctibacter</taxon>
    </lineage>
</organism>
<dbReference type="InterPro" id="IPR011990">
    <property type="entry name" value="TPR-like_helical_dom_sf"/>
</dbReference>
<protein>
    <submittedName>
        <fullName evidence="2">Uncharacterized protein</fullName>
    </submittedName>
</protein>
<sequence length="315" mass="35353">MKKALFLSGVMVMAGCLMSAHGASPGIPLETLPASFNTLDGKALDTLEDQLDSAIDASPINADAYYWRARVLSRKASQNWLKAPFLAPKAKQDFEQALALAPENPTFRLGLFMYLINAPAIAGGDESRARGLLTSWWLSQPMTAFRAQLAWLRQDNDDDAIQQLIRATFDAYPKACETNLELGFLQQRHENFVAAHQAFTDAKRYCNNSNQRFELWQATYQTGRNAVLGKQAVEEGASALRHYIVHAPQDSRLPSKAWAALRLAQLQLQLRHVRQAQQLLIEYQETRDEQWKAIHASVQQQVDSLVSNAQRVSEE</sequence>
<accession>A0ABS8GBX7</accession>
<keyword evidence="3" id="KW-1185">Reference proteome</keyword>
<feature type="signal peptide" evidence="1">
    <location>
        <begin position="1"/>
        <end position="22"/>
    </location>
</feature>